<keyword evidence="2" id="KW-1185">Reference proteome</keyword>
<name>A0A0C3NVN3_PISTI</name>
<organism evidence="1 2">
    <name type="scientific">Pisolithus tinctorius Marx 270</name>
    <dbReference type="NCBI Taxonomy" id="870435"/>
    <lineage>
        <taxon>Eukaryota</taxon>
        <taxon>Fungi</taxon>
        <taxon>Dikarya</taxon>
        <taxon>Basidiomycota</taxon>
        <taxon>Agaricomycotina</taxon>
        <taxon>Agaricomycetes</taxon>
        <taxon>Agaricomycetidae</taxon>
        <taxon>Boletales</taxon>
        <taxon>Sclerodermatineae</taxon>
        <taxon>Pisolithaceae</taxon>
        <taxon>Pisolithus</taxon>
    </lineage>
</organism>
<gene>
    <name evidence="1" type="ORF">M404DRAFT_541848</name>
</gene>
<reference evidence="2" key="2">
    <citation type="submission" date="2015-01" db="EMBL/GenBank/DDBJ databases">
        <title>Evolutionary Origins and Diversification of the Mycorrhizal Mutualists.</title>
        <authorList>
            <consortium name="DOE Joint Genome Institute"/>
            <consortium name="Mycorrhizal Genomics Consortium"/>
            <person name="Kohler A."/>
            <person name="Kuo A."/>
            <person name="Nagy L.G."/>
            <person name="Floudas D."/>
            <person name="Copeland A."/>
            <person name="Barry K.W."/>
            <person name="Cichocki N."/>
            <person name="Veneault-Fourrey C."/>
            <person name="LaButti K."/>
            <person name="Lindquist E.A."/>
            <person name="Lipzen A."/>
            <person name="Lundell T."/>
            <person name="Morin E."/>
            <person name="Murat C."/>
            <person name="Riley R."/>
            <person name="Ohm R."/>
            <person name="Sun H."/>
            <person name="Tunlid A."/>
            <person name="Henrissat B."/>
            <person name="Grigoriev I.V."/>
            <person name="Hibbett D.S."/>
            <person name="Martin F."/>
        </authorList>
    </citation>
    <scope>NUCLEOTIDE SEQUENCE [LARGE SCALE GENOMIC DNA]</scope>
    <source>
        <strain evidence="2">Marx 270</strain>
    </source>
</reference>
<proteinExistence type="predicted"/>
<evidence type="ECO:0000313" key="1">
    <source>
        <dbReference type="EMBL" id="KIO04915.1"/>
    </source>
</evidence>
<dbReference type="InParanoid" id="A0A0C3NVN3"/>
<dbReference type="HOGENOM" id="CLU_2050588_0_0_1"/>
<accession>A0A0C3NVN3</accession>
<dbReference type="AlphaFoldDB" id="A0A0C3NVN3"/>
<evidence type="ECO:0000313" key="2">
    <source>
        <dbReference type="Proteomes" id="UP000054217"/>
    </source>
</evidence>
<protein>
    <submittedName>
        <fullName evidence="1">Uncharacterized protein</fullName>
    </submittedName>
</protein>
<sequence length="120" mass="13146">MACRGKSRTPIGISSHAELLHFCGLTSVTPIRNVSENLTITKLGTLDNSSRILPCPCWGSPSAFYREHTLLAHSDGAAPFLITYVRWTSRRASDPMTLWTCIAGCALSHLRFMELSVAVP</sequence>
<reference evidence="1 2" key="1">
    <citation type="submission" date="2014-04" db="EMBL/GenBank/DDBJ databases">
        <authorList>
            <consortium name="DOE Joint Genome Institute"/>
            <person name="Kuo A."/>
            <person name="Kohler A."/>
            <person name="Costa M.D."/>
            <person name="Nagy L.G."/>
            <person name="Floudas D."/>
            <person name="Copeland A."/>
            <person name="Barry K.W."/>
            <person name="Cichocki N."/>
            <person name="Veneault-Fourrey C."/>
            <person name="LaButti K."/>
            <person name="Lindquist E.A."/>
            <person name="Lipzen A."/>
            <person name="Lundell T."/>
            <person name="Morin E."/>
            <person name="Murat C."/>
            <person name="Sun H."/>
            <person name="Tunlid A."/>
            <person name="Henrissat B."/>
            <person name="Grigoriev I.V."/>
            <person name="Hibbett D.S."/>
            <person name="Martin F."/>
            <person name="Nordberg H.P."/>
            <person name="Cantor M.N."/>
            <person name="Hua S.X."/>
        </authorList>
    </citation>
    <scope>NUCLEOTIDE SEQUENCE [LARGE SCALE GENOMIC DNA]</scope>
    <source>
        <strain evidence="1 2">Marx 270</strain>
    </source>
</reference>
<dbReference type="Proteomes" id="UP000054217">
    <property type="component" value="Unassembled WGS sequence"/>
</dbReference>
<dbReference type="EMBL" id="KN831969">
    <property type="protein sequence ID" value="KIO04915.1"/>
    <property type="molecule type" value="Genomic_DNA"/>
</dbReference>